<gene>
    <name evidence="2" type="ORF">SAMN02787144_10664</name>
</gene>
<sequence>MRRLPKDRLNGSAIPELQRLRPDHATALFTFEQENRTYFSTSVPDRGDAYFTDFDARLAALLAEQAAGLCHFHVLVDTDGKVLGRFNLVDVADGAAELGFRMAEKAARRGLATATVLHLCTLAATEYGLTTLRAAAALDNTASRTVLTRTGFAPAEEDVQLNGKPGLGYVRSTATQA</sequence>
<dbReference type="GO" id="GO:0008999">
    <property type="term" value="F:protein-N-terminal-alanine acetyltransferase activity"/>
    <property type="evidence" value="ECO:0007669"/>
    <property type="project" value="TreeGrafter"/>
</dbReference>
<evidence type="ECO:0000259" key="1">
    <source>
        <dbReference type="Pfam" id="PF13302"/>
    </source>
</evidence>
<keyword evidence="2" id="KW-0808">Transferase</keyword>
<dbReference type="SUPFAM" id="SSF55729">
    <property type="entry name" value="Acyl-CoA N-acyltransferases (Nat)"/>
    <property type="match status" value="1"/>
</dbReference>
<proteinExistence type="predicted"/>
<dbReference type="GO" id="GO:0005737">
    <property type="term" value="C:cytoplasm"/>
    <property type="evidence" value="ECO:0007669"/>
    <property type="project" value="TreeGrafter"/>
</dbReference>
<dbReference type="InterPro" id="IPR016181">
    <property type="entry name" value="Acyl_CoA_acyltransferase"/>
</dbReference>
<protein>
    <submittedName>
        <fullName evidence="2">Ribosomal-protein-alanine N-acetyltransferase</fullName>
    </submittedName>
</protein>
<organism evidence="2 3">
    <name type="scientific">Streptomyces atratus</name>
    <dbReference type="NCBI Taxonomy" id="1893"/>
    <lineage>
        <taxon>Bacteria</taxon>
        <taxon>Bacillati</taxon>
        <taxon>Actinomycetota</taxon>
        <taxon>Actinomycetes</taxon>
        <taxon>Kitasatosporales</taxon>
        <taxon>Streptomycetaceae</taxon>
        <taxon>Streptomyces</taxon>
    </lineage>
</organism>
<feature type="domain" description="N-acetyltransferase" evidence="1">
    <location>
        <begin position="17"/>
        <end position="152"/>
    </location>
</feature>
<name>A0A1K2FDV2_STRAR</name>
<dbReference type="PANTHER" id="PTHR43441">
    <property type="entry name" value="RIBOSOMAL-PROTEIN-SERINE ACETYLTRANSFERASE"/>
    <property type="match status" value="1"/>
</dbReference>
<evidence type="ECO:0000313" key="3">
    <source>
        <dbReference type="Proteomes" id="UP000181909"/>
    </source>
</evidence>
<dbReference type="Gene3D" id="3.40.630.30">
    <property type="match status" value="1"/>
</dbReference>
<dbReference type="GO" id="GO:1990189">
    <property type="term" value="F:protein N-terminal-serine acetyltransferase activity"/>
    <property type="evidence" value="ECO:0007669"/>
    <property type="project" value="TreeGrafter"/>
</dbReference>
<accession>A0A1K2FDV2</accession>
<dbReference type="InterPro" id="IPR051908">
    <property type="entry name" value="Ribosomal_N-acetyltransferase"/>
</dbReference>
<dbReference type="STRING" id="1893.SAMN02787144_10664"/>
<dbReference type="AlphaFoldDB" id="A0A1K2FDV2"/>
<dbReference type="PANTHER" id="PTHR43441:SF2">
    <property type="entry name" value="FAMILY ACETYLTRANSFERASE, PUTATIVE (AFU_ORTHOLOGUE AFUA_7G00850)-RELATED"/>
    <property type="match status" value="1"/>
</dbReference>
<dbReference type="Pfam" id="PF13302">
    <property type="entry name" value="Acetyltransf_3"/>
    <property type="match status" value="1"/>
</dbReference>
<dbReference type="EMBL" id="FPJO01000066">
    <property type="protein sequence ID" value="SFY45221.1"/>
    <property type="molecule type" value="Genomic_DNA"/>
</dbReference>
<dbReference type="InterPro" id="IPR000182">
    <property type="entry name" value="GNAT_dom"/>
</dbReference>
<evidence type="ECO:0000313" key="2">
    <source>
        <dbReference type="EMBL" id="SFY45221.1"/>
    </source>
</evidence>
<reference evidence="2 3" key="1">
    <citation type="submission" date="2016-11" db="EMBL/GenBank/DDBJ databases">
        <authorList>
            <person name="Jaros S."/>
            <person name="Januszkiewicz K."/>
            <person name="Wedrychowicz H."/>
        </authorList>
    </citation>
    <scope>NUCLEOTIDE SEQUENCE [LARGE SCALE GENOMIC DNA]</scope>
    <source>
        <strain evidence="2 3">OK807</strain>
    </source>
</reference>
<dbReference type="Proteomes" id="UP000181909">
    <property type="component" value="Unassembled WGS sequence"/>
</dbReference>